<protein>
    <recommendedName>
        <fullName evidence="1">FAS1-like dehydratase domain-containing protein</fullName>
    </recommendedName>
</protein>
<dbReference type="InterPro" id="IPR039569">
    <property type="entry name" value="FAS1-like_DH_region"/>
</dbReference>
<comment type="caution">
    <text evidence="2">The sequence shown here is derived from an EMBL/GenBank/DDBJ whole genome shotgun (WGS) entry which is preliminary data.</text>
</comment>
<dbReference type="Proteomes" id="UP000637002">
    <property type="component" value="Unassembled WGS sequence"/>
</dbReference>
<dbReference type="InterPro" id="IPR029069">
    <property type="entry name" value="HotDog_dom_sf"/>
</dbReference>
<keyword evidence="3" id="KW-1185">Reference proteome</keyword>
<evidence type="ECO:0000313" key="3">
    <source>
        <dbReference type="Proteomes" id="UP000637002"/>
    </source>
</evidence>
<name>A0A916U185_9HYPH</name>
<dbReference type="AlphaFoldDB" id="A0A916U185"/>
<organism evidence="2 3">
    <name type="scientific">Chelatococcus reniformis</name>
    <dbReference type="NCBI Taxonomy" id="1494448"/>
    <lineage>
        <taxon>Bacteria</taxon>
        <taxon>Pseudomonadati</taxon>
        <taxon>Pseudomonadota</taxon>
        <taxon>Alphaproteobacteria</taxon>
        <taxon>Hyphomicrobiales</taxon>
        <taxon>Chelatococcaceae</taxon>
        <taxon>Chelatococcus</taxon>
    </lineage>
</organism>
<evidence type="ECO:0000259" key="1">
    <source>
        <dbReference type="Pfam" id="PF13452"/>
    </source>
</evidence>
<sequence length="152" mass="16439">MRIIGEGFRFEDFTPGDEFRTVARTITETDLVNFITCVGMLEALFIDAEYRASKAATSGRLVPAALVYAMAEGLVLNATAQATGLAFLHTELNVLKPTVAGDTIHVEVEVISAEPASRSGRGKVRTMNRVVNQRGEVVIEYNPLRLVAGRGA</sequence>
<feature type="domain" description="FAS1-like dehydratase" evidence="1">
    <location>
        <begin position="15"/>
        <end position="140"/>
    </location>
</feature>
<dbReference type="Gene3D" id="3.10.129.10">
    <property type="entry name" value="Hotdog Thioesterase"/>
    <property type="match status" value="1"/>
</dbReference>
<dbReference type="SUPFAM" id="SSF54637">
    <property type="entry name" value="Thioesterase/thiol ester dehydrase-isomerase"/>
    <property type="match status" value="1"/>
</dbReference>
<gene>
    <name evidence="2" type="ORF">GCM10010994_11400</name>
</gene>
<reference evidence="2" key="2">
    <citation type="submission" date="2020-09" db="EMBL/GenBank/DDBJ databases">
        <authorList>
            <person name="Sun Q."/>
            <person name="Zhou Y."/>
        </authorList>
    </citation>
    <scope>NUCLEOTIDE SEQUENCE</scope>
    <source>
        <strain evidence="2">CGMCC 1.12919</strain>
    </source>
</reference>
<dbReference type="Pfam" id="PF13452">
    <property type="entry name" value="FAS1_DH_region"/>
    <property type="match status" value="1"/>
</dbReference>
<reference evidence="2" key="1">
    <citation type="journal article" date="2014" name="Int. J. Syst. Evol. Microbiol.">
        <title>Complete genome sequence of Corynebacterium casei LMG S-19264T (=DSM 44701T), isolated from a smear-ripened cheese.</title>
        <authorList>
            <consortium name="US DOE Joint Genome Institute (JGI-PGF)"/>
            <person name="Walter F."/>
            <person name="Albersmeier A."/>
            <person name="Kalinowski J."/>
            <person name="Ruckert C."/>
        </authorList>
    </citation>
    <scope>NUCLEOTIDE SEQUENCE</scope>
    <source>
        <strain evidence="2">CGMCC 1.12919</strain>
    </source>
</reference>
<dbReference type="PANTHER" id="PTHR43664">
    <property type="entry name" value="MONOAMINE OXIDASE-RELATED"/>
    <property type="match status" value="1"/>
</dbReference>
<dbReference type="InterPro" id="IPR052342">
    <property type="entry name" value="MCH/BMMD"/>
</dbReference>
<dbReference type="RefSeq" id="WP_188608179.1">
    <property type="nucleotide sequence ID" value="NZ_BMGG01000002.1"/>
</dbReference>
<proteinExistence type="predicted"/>
<dbReference type="EMBL" id="BMGG01000002">
    <property type="protein sequence ID" value="GGC54176.1"/>
    <property type="molecule type" value="Genomic_DNA"/>
</dbReference>
<evidence type="ECO:0000313" key="2">
    <source>
        <dbReference type="EMBL" id="GGC54176.1"/>
    </source>
</evidence>
<dbReference type="PANTHER" id="PTHR43664:SF1">
    <property type="entry name" value="BETA-METHYLMALYL-COA DEHYDRATASE"/>
    <property type="match status" value="1"/>
</dbReference>
<accession>A0A916U185</accession>